<dbReference type="EMBL" id="JAMXMC010000008">
    <property type="protein sequence ID" value="MCO5977974.1"/>
    <property type="molecule type" value="Genomic_DNA"/>
</dbReference>
<comment type="caution">
    <text evidence="1">The sequence shown here is derived from an EMBL/GenBank/DDBJ whole genome shotgun (WGS) entry which is preliminary data.</text>
</comment>
<sequence length="121" mass="13064">MSHESLPAAPLPAGPTTEWFIYYQVASADLPLALKAVVGFQQRLQQDWPGLSARVLQRLEVPGASVGQVTLMETYRFAPHLCSTPCGTDAGFEVALSEAAQAVQAWLQGPRHVERFAPCAS</sequence>
<name>A0ABT1BPY1_9BURK</name>
<evidence type="ECO:0000313" key="1">
    <source>
        <dbReference type="EMBL" id="MCO5977974.1"/>
    </source>
</evidence>
<protein>
    <submittedName>
        <fullName evidence="1">DUF4936 family protein</fullName>
    </submittedName>
</protein>
<gene>
    <name evidence="1" type="ORF">M0L44_14800</name>
</gene>
<proteinExistence type="predicted"/>
<accession>A0ABT1BPY1</accession>
<reference evidence="1 2" key="1">
    <citation type="submission" date="2022-06" db="EMBL/GenBank/DDBJ databases">
        <title>Ideonella sp. NS12-5 Genome sequencing and assembly.</title>
        <authorList>
            <person name="Jung Y."/>
        </authorList>
    </citation>
    <scope>NUCLEOTIDE SEQUENCE [LARGE SCALE GENOMIC DNA]</scope>
    <source>
        <strain evidence="1 2">NS12-5</strain>
    </source>
</reference>
<dbReference type="RefSeq" id="WP_252770587.1">
    <property type="nucleotide sequence ID" value="NZ_JAMXMC010000008.1"/>
</dbReference>
<dbReference type="InterPro" id="IPR032556">
    <property type="entry name" value="DUF4936"/>
</dbReference>
<evidence type="ECO:0000313" key="2">
    <source>
        <dbReference type="Proteomes" id="UP001204851"/>
    </source>
</evidence>
<organism evidence="1 2">
    <name type="scientific">Ideonella oryzae</name>
    <dbReference type="NCBI Taxonomy" id="2937441"/>
    <lineage>
        <taxon>Bacteria</taxon>
        <taxon>Pseudomonadati</taxon>
        <taxon>Pseudomonadota</taxon>
        <taxon>Betaproteobacteria</taxon>
        <taxon>Burkholderiales</taxon>
        <taxon>Sphaerotilaceae</taxon>
        <taxon>Ideonella</taxon>
    </lineage>
</organism>
<dbReference type="Pfam" id="PF16290">
    <property type="entry name" value="DUF4936"/>
    <property type="match status" value="1"/>
</dbReference>
<keyword evidence="2" id="KW-1185">Reference proteome</keyword>
<dbReference type="Proteomes" id="UP001204851">
    <property type="component" value="Unassembled WGS sequence"/>
</dbReference>